<gene>
    <name evidence="1" type="ORF">CPY51_31100</name>
</gene>
<comment type="caution">
    <text evidence="1">The sequence shown here is derived from an EMBL/GenBank/DDBJ whole genome shotgun (WGS) entry which is preliminary data.</text>
</comment>
<name>A0A2W4C0V9_9HYPH</name>
<proteinExistence type="predicted"/>
<organism evidence="1 2">
    <name type="scientific">Rhizobium tubonense</name>
    <dbReference type="NCBI Taxonomy" id="484088"/>
    <lineage>
        <taxon>Bacteria</taxon>
        <taxon>Pseudomonadati</taxon>
        <taxon>Pseudomonadota</taxon>
        <taxon>Alphaproteobacteria</taxon>
        <taxon>Hyphomicrobiales</taxon>
        <taxon>Rhizobiaceae</taxon>
        <taxon>Rhizobium/Agrobacterium group</taxon>
        <taxon>Rhizobium</taxon>
    </lineage>
</organism>
<evidence type="ECO:0000313" key="1">
    <source>
        <dbReference type="EMBL" id="PZM07579.1"/>
    </source>
</evidence>
<sequence length="114" mass="12458">MYIAQLEPVSNRADWFGTIELINDDTNEIITDLTGVTAKIYVHSKTPQYRVLSGTTEDGHITLVDGGIISWQFTAAEMAPVCAGTYDIGITIARDDITQQELIGSLPVVDGIMR</sequence>
<dbReference type="EMBL" id="PCDP01000082">
    <property type="protein sequence ID" value="PZM07579.1"/>
    <property type="molecule type" value="Genomic_DNA"/>
</dbReference>
<accession>A0A2W4C0V9</accession>
<evidence type="ECO:0008006" key="3">
    <source>
        <dbReference type="Google" id="ProtNLM"/>
    </source>
</evidence>
<dbReference type="OrthoDB" id="8366714at2"/>
<dbReference type="RefSeq" id="WP_111164238.1">
    <property type="nucleotide sequence ID" value="NZ_PCDP01000082.1"/>
</dbReference>
<dbReference type="AlphaFoldDB" id="A0A2W4C0V9"/>
<protein>
    <recommendedName>
        <fullName evidence="3">BppU N-terminal domain-containing protein</fullName>
    </recommendedName>
</protein>
<evidence type="ECO:0000313" key="2">
    <source>
        <dbReference type="Proteomes" id="UP000248925"/>
    </source>
</evidence>
<dbReference type="Proteomes" id="UP000248925">
    <property type="component" value="Unassembled WGS sequence"/>
</dbReference>
<reference evidence="1 2" key="1">
    <citation type="journal article" date="2018" name="Sci. Rep.">
        <title>Rhizobium tumorigenes sp. nov., a novel plant tumorigenic bacterium isolated from cane gall tumors on thornless blackberry.</title>
        <authorList>
            <person name="Kuzmanovi N."/>
            <person name="Smalla K."/>
            <person name="Gronow S."/>
            <person name="PuBawska J."/>
        </authorList>
    </citation>
    <scope>NUCLEOTIDE SEQUENCE [LARGE SCALE GENOMIC DNA]</scope>
    <source>
        <strain evidence="1 2">CCBAU 85046</strain>
    </source>
</reference>
<keyword evidence="2" id="KW-1185">Reference proteome</keyword>